<dbReference type="InParanoid" id="M5E3X7"/>
<keyword evidence="3" id="KW-1185">Reference proteome</keyword>
<dbReference type="STRING" id="1293054.HSACCH_02423"/>
<evidence type="ECO:0000313" key="2">
    <source>
        <dbReference type="EMBL" id="CCU80920.1"/>
    </source>
</evidence>
<dbReference type="InterPro" id="IPR043166">
    <property type="entry name" value="LarA-like_C"/>
</dbReference>
<dbReference type="InterPro" id="IPR048068">
    <property type="entry name" value="LarA-like"/>
</dbReference>
<reference evidence="3" key="1">
    <citation type="journal article" date="2013" name="Genome Announc.">
        <title>Genome Sequence of Halanaerobium saccharolyticum subsp. saccharolyticum Strain DSM 6643T, a Halophilic Hydrogen-Producing Bacterium.</title>
        <authorList>
            <person name="Kivisto A."/>
            <person name="Larjo A."/>
            <person name="Ciranna A."/>
            <person name="Santala V."/>
            <person name="Roos C."/>
            <person name="Karp M."/>
        </authorList>
    </citation>
    <scope>NUCLEOTIDE SEQUENCE [LARGE SCALE GENOMIC DNA]</scope>
    <source>
        <strain evidence="3">DSM 6643</strain>
    </source>
</reference>
<dbReference type="Proteomes" id="UP000012063">
    <property type="component" value="Unassembled WGS sequence"/>
</dbReference>
<evidence type="ECO:0000313" key="3">
    <source>
        <dbReference type="Proteomes" id="UP000012063"/>
    </source>
</evidence>
<dbReference type="GO" id="GO:0050043">
    <property type="term" value="F:lactate racemase activity"/>
    <property type="evidence" value="ECO:0007669"/>
    <property type="project" value="InterPro"/>
</dbReference>
<dbReference type="EMBL" id="CAUI01000023">
    <property type="protein sequence ID" value="CCU80920.1"/>
    <property type="molecule type" value="Genomic_DNA"/>
</dbReference>
<dbReference type="Pfam" id="PF09861">
    <property type="entry name" value="Lar_N"/>
    <property type="match status" value="1"/>
</dbReference>
<comment type="caution">
    <text evidence="2">The sequence shown here is derived from an EMBL/GenBank/DDBJ whole genome shotgun (WGS) entry which is preliminary data.</text>
</comment>
<feature type="domain" description="LarA-like N-terminal" evidence="1">
    <location>
        <begin position="23"/>
        <end position="181"/>
    </location>
</feature>
<accession>M5E3X7</accession>
<gene>
    <name evidence="2" type="ORF">HSACCH_02423</name>
</gene>
<dbReference type="InterPro" id="IPR018657">
    <property type="entry name" value="LarA-like_N"/>
</dbReference>
<name>M5E3X7_9FIRM</name>
<dbReference type="PANTHER" id="PTHR33171:SF17">
    <property type="entry name" value="LARA-LIKE N-TERMINAL DOMAIN-CONTAINING PROTEIN"/>
    <property type="match status" value="1"/>
</dbReference>
<dbReference type="Gene3D" id="3.90.226.30">
    <property type="match status" value="1"/>
</dbReference>
<dbReference type="RefSeq" id="WP_005490228.1">
    <property type="nucleotide sequence ID" value="NZ_CAUI01000023.1"/>
</dbReference>
<dbReference type="PANTHER" id="PTHR33171">
    <property type="entry name" value="LAR_N DOMAIN-CONTAINING PROTEIN"/>
    <property type="match status" value="1"/>
</dbReference>
<evidence type="ECO:0000259" key="1">
    <source>
        <dbReference type="Pfam" id="PF09861"/>
    </source>
</evidence>
<protein>
    <submittedName>
        <fullName evidence="2">Predicted D-mannonate epimerase</fullName>
    </submittedName>
</protein>
<organism evidence="2 3">
    <name type="scientific">Halanaerobium saccharolyticum subsp. saccharolyticum DSM 6643</name>
    <dbReference type="NCBI Taxonomy" id="1293054"/>
    <lineage>
        <taxon>Bacteria</taxon>
        <taxon>Bacillati</taxon>
        <taxon>Bacillota</taxon>
        <taxon>Clostridia</taxon>
        <taxon>Halanaerobiales</taxon>
        <taxon>Halanaerobiaceae</taxon>
        <taxon>Halanaerobium</taxon>
    </lineage>
</organism>
<dbReference type="Gene3D" id="3.40.50.11440">
    <property type="match status" value="1"/>
</dbReference>
<sequence>MVKPLIKESGYLTEEEIDKILIELSEKLKKYDNILIIPPDITRKHSGIGNITSKLYKMIKDYINNIDIMPALGTHDEMKEQDLIEMFGNEIPLDRFIVHKWREDTIKVGEISESLIRELSNDKMTDAIPVRINKIIFDDKYDIILSIGQVIPHGVVGMANYTKNIVVGCGGEEIINKSHFLGALTGIEKVLGKGNTSVRKLYDHCQKKYLSDAPIIYMLTVNSTEINPKTSLTDIKGIFIGKERDVYEKAVKLSQKENIIKAGKPLKKVVVYLDEKKFHSTWIGCKAIYRTRKAIADDGELIIIAPGIEKFGEDKEFDRLIRKYGYQGTENTLESVRENKELQDNLSAAAHLIHGSSENRFKITFSTKYLTEAEVKKANFNYLPLQEALEKYKIKEFDYGFNKLDSGEKIFYIDNPTTGLWVV</sequence>
<dbReference type="OrthoDB" id="9770545at2"/>
<proteinExistence type="predicted"/>
<dbReference type="AlphaFoldDB" id="M5E3X7"/>
<dbReference type="eggNOG" id="COG3875">
    <property type="taxonomic scope" value="Bacteria"/>
</dbReference>